<keyword evidence="4" id="KW-1185">Reference proteome</keyword>
<dbReference type="Gene3D" id="3.40.50.10610">
    <property type="entry name" value="ABC-type transport auxiliary lipoprotein component"/>
    <property type="match status" value="1"/>
</dbReference>
<dbReference type="AlphaFoldDB" id="A0AA37RPV2"/>
<feature type="domain" description="Flagellar assembly protein T middle" evidence="2">
    <location>
        <begin position="51"/>
        <end position="194"/>
    </location>
</feature>
<gene>
    <name evidence="3" type="ORF">GCM10007895_03060</name>
</gene>
<sequence>MRRFTTRCFKFGLGSLLTLSLGALAEEPNRVTVEMGAVLGAIAQPSCIASDSQYRASVLIPKVQVKHPSQLRVGQVFEIETWLAAQLARSMNQVGQQSYARTQAKALEHLAKASDDARAQRISASGDQYLLQLELVDFSTGPYKSFVGGLFESSPQRNMVLSVNLYDGTSGRAIWNKVIERQEDWDFSRDEAVSLNSRKFQRSDFGKLLSATTDWIAAEVNSVIQQRPLRAPLRQSSGNRLYVDLGAEHGLKIGDKLQLKGAANKPFEQQTATVTVVDLESRRARIVQDWSVVPLALNSGDTLELPICKQSEEPASNAD</sequence>
<evidence type="ECO:0000313" key="4">
    <source>
        <dbReference type="Proteomes" id="UP001161422"/>
    </source>
</evidence>
<feature type="signal peptide" evidence="1">
    <location>
        <begin position="1"/>
        <end position="25"/>
    </location>
</feature>
<reference evidence="3" key="1">
    <citation type="journal article" date="2014" name="Int. J. Syst. Evol. Microbiol.">
        <title>Complete genome sequence of Corynebacterium casei LMG S-19264T (=DSM 44701T), isolated from a smear-ripened cheese.</title>
        <authorList>
            <consortium name="US DOE Joint Genome Institute (JGI-PGF)"/>
            <person name="Walter F."/>
            <person name="Albersmeier A."/>
            <person name="Kalinowski J."/>
            <person name="Ruckert C."/>
        </authorList>
    </citation>
    <scope>NUCLEOTIDE SEQUENCE</scope>
    <source>
        <strain evidence="3">NBRC 101628</strain>
    </source>
</reference>
<proteinExistence type="predicted"/>
<dbReference type="RefSeq" id="WP_095505963.1">
    <property type="nucleotide sequence ID" value="NZ_BSNC01000001.1"/>
</dbReference>
<feature type="chain" id="PRO_5041268807" description="Flagellar assembly protein T middle domain-containing protein" evidence="1">
    <location>
        <begin position="26"/>
        <end position="319"/>
    </location>
</feature>
<reference evidence="3" key="2">
    <citation type="submission" date="2023-01" db="EMBL/GenBank/DDBJ databases">
        <title>Draft genome sequence of Paraferrimonas sedimenticola strain NBRC 101628.</title>
        <authorList>
            <person name="Sun Q."/>
            <person name="Mori K."/>
        </authorList>
    </citation>
    <scope>NUCLEOTIDE SEQUENCE</scope>
    <source>
        <strain evidence="3">NBRC 101628</strain>
    </source>
</reference>
<dbReference type="EMBL" id="BSNC01000001">
    <property type="protein sequence ID" value="GLP95000.1"/>
    <property type="molecule type" value="Genomic_DNA"/>
</dbReference>
<dbReference type="Proteomes" id="UP001161422">
    <property type="component" value="Unassembled WGS sequence"/>
</dbReference>
<organism evidence="3 4">
    <name type="scientific">Paraferrimonas sedimenticola</name>
    <dbReference type="NCBI Taxonomy" id="375674"/>
    <lineage>
        <taxon>Bacteria</taxon>
        <taxon>Pseudomonadati</taxon>
        <taxon>Pseudomonadota</taxon>
        <taxon>Gammaproteobacteria</taxon>
        <taxon>Alteromonadales</taxon>
        <taxon>Ferrimonadaceae</taxon>
        <taxon>Paraferrimonas</taxon>
    </lineage>
</organism>
<evidence type="ECO:0000313" key="3">
    <source>
        <dbReference type="EMBL" id="GLP95000.1"/>
    </source>
</evidence>
<comment type="caution">
    <text evidence="3">The sequence shown here is derived from an EMBL/GenBank/DDBJ whole genome shotgun (WGS) entry which is preliminary data.</text>
</comment>
<dbReference type="InterPro" id="IPR032386">
    <property type="entry name" value="FlgT_M"/>
</dbReference>
<protein>
    <recommendedName>
        <fullName evidence="2">Flagellar assembly protein T middle domain-containing protein</fullName>
    </recommendedName>
</protein>
<accession>A0AA37RPV2</accession>
<keyword evidence="1" id="KW-0732">Signal</keyword>
<name>A0AA37RPV2_9GAMM</name>
<dbReference type="Pfam" id="PF16539">
    <property type="entry name" value="FlgT_M"/>
    <property type="match status" value="1"/>
</dbReference>
<evidence type="ECO:0000256" key="1">
    <source>
        <dbReference type="SAM" id="SignalP"/>
    </source>
</evidence>
<evidence type="ECO:0000259" key="2">
    <source>
        <dbReference type="Pfam" id="PF16539"/>
    </source>
</evidence>